<dbReference type="NCBIfam" id="NF002879">
    <property type="entry name" value="PRK03333.1"/>
    <property type="match status" value="1"/>
</dbReference>
<name>A0ABT6KNB8_9MICO</name>
<comment type="caution">
    <text evidence="5">The sequence shown here is derived from an EMBL/GenBank/DDBJ whole genome shotgun (WGS) entry which is preliminary data.</text>
</comment>
<dbReference type="RefSeq" id="WP_322133265.1">
    <property type="nucleotide sequence ID" value="NZ_CP085036.1"/>
</dbReference>
<dbReference type="NCBIfam" id="TIGR00152">
    <property type="entry name" value="dephospho-CoA kinase"/>
    <property type="match status" value="1"/>
</dbReference>
<proteinExistence type="inferred from homology"/>
<dbReference type="PANTHER" id="PTHR10695">
    <property type="entry name" value="DEPHOSPHO-COA KINASE-RELATED"/>
    <property type="match status" value="1"/>
</dbReference>
<dbReference type="Gene3D" id="3.40.50.300">
    <property type="entry name" value="P-loop containing nucleotide triphosphate hydrolases"/>
    <property type="match status" value="1"/>
</dbReference>
<keyword evidence="1 3" id="KW-0547">Nucleotide-binding</keyword>
<comment type="similarity">
    <text evidence="3">Belongs to the CoaE family.</text>
</comment>
<dbReference type="EC" id="2.7.1.24" evidence="3 4"/>
<keyword evidence="3 5" id="KW-0418">Kinase</keyword>
<comment type="catalytic activity">
    <reaction evidence="3">
        <text>3'-dephospho-CoA + ATP = ADP + CoA + H(+)</text>
        <dbReference type="Rhea" id="RHEA:18245"/>
        <dbReference type="ChEBI" id="CHEBI:15378"/>
        <dbReference type="ChEBI" id="CHEBI:30616"/>
        <dbReference type="ChEBI" id="CHEBI:57287"/>
        <dbReference type="ChEBI" id="CHEBI:57328"/>
        <dbReference type="ChEBI" id="CHEBI:456216"/>
        <dbReference type="EC" id="2.7.1.24"/>
    </reaction>
</comment>
<organism evidence="5 6">
    <name type="scientific">Antiquaquibacter oligotrophicus</name>
    <dbReference type="NCBI Taxonomy" id="2880260"/>
    <lineage>
        <taxon>Bacteria</taxon>
        <taxon>Bacillati</taxon>
        <taxon>Actinomycetota</taxon>
        <taxon>Actinomycetes</taxon>
        <taxon>Micrococcales</taxon>
        <taxon>Microbacteriaceae</taxon>
        <taxon>Antiquaquibacter</taxon>
    </lineage>
</organism>
<evidence type="ECO:0000256" key="4">
    <source>
        <dbReference type="NCBIfam" id="TIGR00152"/>
    </source>
</evidence>
<keyword evidence="6" id="KW-1185">Reference proteome</keyword>
<evidence type="ECO:0000256" key="2">
    <source>
        <dbReference type="ARBA" id="ARBA00022840"/>
    </source>
</evidence>
<comment type="subcellular location">
    <subcellularLocation>
        <location evidence="3">Cytoplasm</location>
    </subcellularLocation>
</comment>
<dbReference type="HAMAP" id="MF_00376">
    <property type="entry name" value="Dephospho_CoA_kinase"/>
    <property type="match status" value="1"/>
</dbReference>
<dbReference type="GO" id="GO:0004140">
    <property type="term" value="F:dephospho-CoA kinase activity"/>
    <property type="evidence" value="ECO:0007669"/>
    <property type="project" value="UniProtKB-EC"/>
</dbReference>
<keyword evidence="2 3" id="KW-0067">ATP-binding</keyword>
<keyword evidence="3" id="KW-0173">Coenzyme A biosynthesis</keyword>
<dbReference type="EMBL" id="JARXVQ010000001">
    <property type="protein sequence ID" value="MDH6180938.1"/>
    <property type="molecule type" value="Genomic_DNA"/>
</dbReference>
<dbReference type="Pfam" id="PF01121">
    <property type="entry name" value="CoaE"/>
    <property type="match status" value="1"/>
</dbReference>
<dbReference type="CDD" id="cd02022">
    <property type="entry name" value="DPCK"/>
    <property type="match status" value="1"/>
</dbReference>
<sequence>MHLVALTGGIASGKSLVAARLAELGAVLVDADVLAREVVEPGSPALAAIADAFGPSVIATDGSLDRAALGAIVFSDDSSRELLNSITHPAVWNLAEERFARADEADPSAVVVYDVPLLAERSSHRPFAFDRIVVVEAPEETRIARMIRDRGMTRAEALARIAAQATDEQRRALADLVIDNGGSREHTLEQVDALWGTLKAAAKEAPQS</sequence>
<evidence type="ECO:0000256" key="1">
    <source>
        <dbReference type="ARBA" id="ARBA00022741"/>
    </source>
</evidence>
<gene>
    <name evidence="3" type="primary">coaE</name>
    <name evidence="5" type="ORF">M2152_001120</name>
</gene>
<evidence type="ECO:0000313" key="5">
    <source>
        <dbReference type="EMBL" id="MDH6180938.1"/>
    </source>
</evidence>
<comment type="function">
    <text evidence="3">Catalyzes the phosphorylation of the 3'-hydroxyl group of dephosphocoenzyme A to form coenzyme A.</text>
</comment>
<keyword evidence="3 5" id="KW-0808">Transferase</keyword>
<protein>
    <recommendedName>
        <fullName evidence="3 4">Dephospho-CoA kinase</fullName>
        <ecNumber evidence="3 4">2.7.1.24</ecNumber>
    </recommendedName>
    <alternativeName>
        <fullName evidence="3">Dephosphocoenzyme A kinase</fullName>
    </alternativeName>
</protein>
<dbReference type="PANTHER" id="PTHR10695:SF46">
    <property type="entry name" value="BIFUNCTIONAL COENZYME A SYNTHASE-RELATED"/>
    <property type="match status" value="1"/>
</dbReference>
<evidence type="ECO:0000256" key="3">
    <source>
        <dbReference type="HAMAP-Rule" id="MF_00376"/>
    </source>
</evidence>
<feature type="binding site" evidence="3">
    <location>
        <begin position="11"/>
        <end position="16"/>
    </location>
    <ligand>
        <name>ATP</name>
        <dbReference type="ChEBI" id="CHEBI:30616"/>
    </ligand>
</feature>
<dbReference type="PROSITE" id="PS51219">
    <property type="entry name" value="DPCK"/>
    <property type="match status" value="1"/>
</dbReference>
<dbReference type="SUPFAM" id="SSF52540">
    <property type="entry name" value="P-loop containing nucleoside triphosphate hydrolases"/>
    <property type="match status" value="1"/>
</dbReference>
<evidence type="ECO:0000313" key="6">
    <source>
        <dbReference type="Proteomes" id="UP001160142"/>
    </source>
</evidence>
<reference evidence="5 6" key="1">
    <citation type="submission" date="2023-04" db="EMBL/GenBank/DDBJ databases">
        <title>Genome Encyclopedia of Bacteria and Archaea VI: Functional Genomics of Type Strains.</title>
        <authorList>
            <person name="Whitman W."/>
        </authorList>
    </citation>
    <scope>NUCLEOTIDE SEQUENCE [LARGE SCALE GENOMIC DNA]</scope>
    <source>
        <strain evidence="5 6">SG_E_30_P1</strain>
    </source>
</reference>
<comment type="pathway">
    <text evidence="3">Cofactor biosynthesis; coenzyme A biosynthesis; CoA from (R)-pantothenate: step 5/5.</text>
</comment>
<dbReference type="InterPro" id="IPR027417">
    <property type="entry name" value="P-loop_NTPase"/>
</dbReference>
<dbReference type="InterPro" id="IPR001977">
    <property type="entry name" value="Depp_CoAkinase"/>
</dbReference>
<dbReference type="Proteomes" id="UP001160142">
    <property type="component" value="Unassembled WGS sequence"/>
</dbReference>
<accession>A0ABT6KNB8</accession>
<keyword evidence="3" id="KW-0963">Cytoplasm</keyword>